<dbReference type="PANTHER" id="PTHR30389">
    <property type="entry name" value="FUMARATE HYDRATASE-RELATED"/>
    <property type="match status" value="1"/>
</dbReference>
<evidence type="ECO:0000256" key="4">
    <source>
        <dbReference type="ARBA" id="ARBA00023004"/>
    </source>
</evidence>
<dbReference type="GO" id="GO:0016829">
    <property type="term" value="F:lyase activity"/>
    <property type="evidence" value="ECO:0007669"/>
    <property type="project" value="UniProtKB-KW"/>
</dbReference>
<comment type="similarity">
    <text evidence="1">Belongs to the class-I fumarase family.</text>
</comment>
<name>X0Y8I8_9ZZZZ</name>
<evidence type="ECO:0000256" key="1">
    <source>
        <dbReference type="ARBA" id="ARBA00008876"/>
    </source>
</evidence>
<evidence type="ECO:0000256" key="3">
    <source>
        <dbReference type="ARBA" id="ARBA00022723"/>
    </source>
</evidence>
<dbReference type="EMBL" id="BARS01059235">
    <property type="protein sequence ID" value="GAG43612.1"/>
    <property type="molecule type" value="Genomic_DNA"/>
</dbReference>
<evidence type="ECO:0000313" key="8">
    <source>
        <dbReference type="EMBL" id="GAG43612.1"/>
    </source>
</evidence>
<feature type="non-terminal residue" evidence="8">
    <location>
        <position position="58"/>
    </location>
</feature>
<comment type="caution">
    <text evidence="8">The sequence shown here is derived from an EMBL/GenBank/DDBJ whole genome shotgun (WGS) entry which is preliminary data.</text>
</comment>
<protein>
    <recommendedName>
        <fullName evidence="7">Fe-S hydro-lyase tartrate dehydratase alpha-type catalytic domain-containing protein</fullName>
    </recommendedName>
</protein>
<keyword evidence="6" id="KW-0456">Lyase</keyword>
<sequence length="58" mass="6391">DVFIAIEKAKAEEESTIARNVLDKILQNAKIASNREIPLCQDTGVAVVFLELGQEVHI</sequence>
<dbReference type="Pfam" id="PF05681">
    <property type="entry name" value="Fumerase"/>
    <property type="match status" value="1"/>
</dbReference>
<keyword evidence="2" id="KW-0004">4Fe-4S</keyword>
<dbReference type="AlphaFoldDB" id="X0Y8I8"/>
<dbReference type="InterPro" id="IPR004646">
    <property type="entry name" value="Fe-S_hydro-lyase_TtdA-typ_cat"/>
</dbReference>
<gene>
    <name evidence="8" type="ORF">S01H1_85932</name>
</gene>
<dbReference type="PANTHER" id="PTHR30389:SF17">
    <property type="entry name" value="L(+)-TARTRATE DEHYDRATASE SUBUNIT ALPHA-RELATED"/>
    <property type="match status" value="1"/>
</dbReference>
<reference evidence="8" key="1">
    <citation type="journal article" date="2014" name="Front. Microbiol.">
        <title>High frequency of phylogenetically diverse reductive dehalogenase-homologous genes in deep subseafloor sedimentary metagenomes.</title>
        <authorList>
            <person name="Kawai M."/>
            <person name="Futagami T."/>
            <person name="Toyoda A."/>
            <person name="Takaki Y."/>
            <person name="Nishi S."/>
            <person name="Hori S."/>
            <person name="Arai W."/>
            <person name="Tsubouchi T."/>
            <person name="Morono Y."/>
            <person name="Uchiyama I."/>
            <person name="Ito T."/>
            <person name="Fujiyama A."/>
            <person name="Inagaki F."/>
            <person name="Takami H."/>
        </authorList>
    </citation>
    <scope>NUCLEOTIDE SEQUENCE</scope>
    <source>
        <strain evidence="8">Expedition CK06-06</strain>
    </source>
</reference>
<keyword evidence="4" id="KW-0408">Iron</keyword>
<proteinExistence type="inferred from homology"/>
<dbReference type="GO" id="GO:0046872">
    <property type="term" value="F:metal ion binding"/>
    <property type="evidence" value="ECO:0007669"/>
    <property type="project" value="UniProtKB-KW"/>
</dbReference>
<evidence type="ECO:0000256" key="6">
    <source>
        <dbReference type="ARBA" id="ARBA00023239"/>
    </source>
</evidence>
<feature type="non-terminal residue" evidence="8">
    <location>
        <position position="1"/>
    </location>
</feature>
<dbReference type="GO" id="GO:0051539">
    <property type="term" value="F:4 iron, 4 sulfur cluster binding"/>
    <property type="evidence" value="ECO:0007669"/>
    <property type="project" value="UniProtKB-KW"/>
</dbReference>
<organism evidence="8">
    <name type="scientific">marine sediment metagenome</name>
    <dbReference type="NCBI Taxonomy" id="412755"/>
    <lineage>
        <taxon>unclassified sequences</taxon>
        <taxon>metagenomes</taxon>
        <taxon>ecological metagenomes</taxon>
    </lineage>
</organism>
<keyword evidence="3" id="KW-0479">Metal-binding</keyword>
<evidence type="ECO:0000259" key="7">
    <source>
        <dbReference type="Pfam" id="PF05681"/>
    </source>
</evidence>
<dbReference type="InterPro" id="IPR051208">
    <property type="entry name" value="Class-I_Fumarase/Tartrate_DH"/>
</dbReference>
<accession>X0Y8I8</accession>
<evidence type="ECO:0000256" key="2">
    <source>
        <dbReference type="ARBA" id="ARBA00022485"/>
    </source>
</evidence>
<evidence type="ECO:0000256" key="5">
    <source>
        <dbReference type="ARBA" id="ARBA00023014"/>
    </source>
</evidence>
<keyword evidence="5" id="KW-0411">Iron-sulfur</keyword>
<feature type="domain" description="Fe-S hydro-lyase tartrate dehydratase alpha-type catalytic" evidence="7">
    <location>
        <begin position="1"/>
        <end position="57"/>
    </location>
</feature>